<reference evidence="1 2" key="1">
    <citation type="journal article" date="2006" name="Int. J. Syst. Evol. Microbiol.">
        <title>Dyella yeojuensis sp. nov., isolated from greenhouse soil in Korea.</title>
        <authorList>
            <person name="Kim B.Y."/>
            <person name="Weon H.Y."/>
            <person name="Lee K.H."/>
            <person name="Seok S.J."/>
            <person name="Kwon S.W."/>
            <person name="Go S.J."/>
            <person name="Stackebrandt E."/>
        </authorList>
    </citation>
    <scope>NUCLEOTIDE SEQUENCE [LARGE SCALE GENOMIC DNA]</scope>
    <source>
        <strain evidence="1 2">DSM 17673</strain>
    </source>
</reference>
<name>A0A7X5QX60_9GAMM</name>
<dbReference type="EMBL" id="JAAQTL010000002">
    <property type="protein sequence ID" value="NID17049.1"/>
    <property type="molecule type" value="Genomic_DNA"/>
</dbReference>
<gene>
    <name evidence="1" type="ORF">HBF32_16350</name>
</gene>
<accession>A0A7X5QX60</accession>
<dbReference type="Proteomes" id="UP000518878">
    <property type="component" value="Unassembled WGS sequence"/>
</dbReference>
<evidence type="ECO:0000313" key="1">
    <source>
        <dbReference type="EMBL" id="NID17049.1"/>
    </source>
</evidence>
<evidence type="ECO:0008006" key="3">
    <source>
        <dbReference type="Google" id="ProtNLM"/>
    </source>
</evidence>
<keyword evidence="2" id="KW-1185">Reference proteome</keyword>
<comment type="caution">
    <text evidence="1">The sequence shown here is derived from an EMBL/GenBank/DDBJ whole genome shotgun (WGS) entry which is preliminary data.</text>
</comment>
<dbReference type="AlphaFoldDB" id="A0A7X5QX60"/>
<protein>
    <recommendedName>
        <fullName evidence="3">Type 1 fimbrial protein</fullName>
    </recommendedName>
</protein>
<proteinExistence type="predicted"/>
<dbReference type="RefSeq" id="WP_166700848.1">
    <property type="nucleotide sequence ID" value="NZ_JAAQTL010000002.1"/>
</dbReference>
<organism evidence="1 2">
    <name type="scientific">Luteibacter yeojuensis</name>
    <dbReference type="NCBI Taxonomy" id="345309"/>
    <lineage>
        <taxon>Bacteria</taxon>
        <taxon>Pseudomonadati</taxon>
        <taxon>Pseudomonadota</taxon>
        <taxon>Gammaproteobacteria</taxon>
        <taxon>Lysobacterales</taxon>
        <taxon>Rhodanobacteraceae</taxon>
        <taxon>Luteibacter</taxon>
    </lineage>
</organism>
<evidence type="ECO:0000313" key="2">
    <source>
        <dbReference type="Proteomes" id="UP000518878"/>
    </source>
</evidence>
<sequence>MHRAFVTAALVAGSLLAGIPPGFAAGGRIAFSGYVLEQPCPLREGRLDCPEGRRVDAVVRAVDIRSIPGPVHDRLLEYAVHRDASRPWRLTEVTYR</sequence>